<dbReference type="EMBL" id="LGRX02001302">
    <property type="protein sequence ID" value="KAK3286359.1"/>
    <property type="molecule type" value="Genomic_DNA"/>
</dbReference>
<dbReference type="InterPro" id="IPR044243">
    <property type="entry name" value="FLU"/>
</dbReference>
<feature type="compositionally biased region" description="Polar residues" evidence="1">
    <location>
        <begin position="71"/>
        <end position="83"/>
    </location>
</feature>
<keyword evidence="3" id="KW-1185">Reference proteome</keyword>
<accession>A0AAE0GXV0</accession>
<feature type="region of interest" description="Disordered" evidence="1">
    <location>
        <begin position="71"/>
        <end position="96"/>
    </location>
</feature>
<feature type="compositionally biased region" description="Basic and acidic residues" evidence="1">
    <location>
        <begin position="1"/>
        <end position="11"/>
    </location>
</feature>
<comment type="caution">
    <text evidence="2">The sequence shown here is derived from an EMBL/GenBank/DDBJ whole genome shotgun (WGS) entry which is preliminary data.</text>
</comment>
<evidence type="ECO:0000313" key="2">
    <source>
        <dbReference type="EMBL" id="KAK3286359.1"/>
    </source>
</evidence>
<dbReference type="Proteomes" id="UP001190700">
    <property type="component" value="Unassembled WGS sequence"/>
</dbReference>
<name>A0AAE0GXV0_9CHLO</name>
<dbReference type="PANTHER" id="PTHR47310">
    <property type="entry name" value="PROTEIN FLUORESCENT IN BLUE LIGHT, CHLOROPLASTIC"/>
    <property type="match status" value="1"/>
</dbReference>
<protein>
    <submittedName>
        <fullName evidence="2">Uncharacterized protein</fullName>
    </submittedName>
</protein>
<dbReference type="InterPro" id="IPR011990">
    <property type="entry name" value="TPR-like_helical_dom_sf"/>
</dbReference>
<dbReference type="PANTHER" id="PTHR47310:SF2">
    <property type="entry name" value="PROTEIN FLUORESCENT IN BLUE LIGHT, CHLOROPLASTIC"/>
    <property type="match status" value="1"/>
</dbReference>
<organism evidence="2 3">
    <name type="scientific">Cymbomonas tetramitiformis</name>
    <dbReference type="NCBI Taxonomy" id="36881"/>
    <lineage>
        <taxon>Eukaryota</taxon>
        <taxon>Viridiplantae</taxon>
        <taxon>Chlorophyta</taxon>
        <taxon>Pyramimonadophyceae</taxon>
        <taxon>Pyramimonadales</taxon>
        <taxon>Pyramimonadaceae</taxon>
        <taxon>Cymbomonas</taxon>
    </lineage>
</organism>
<evidence type="ECO:0000256" key="1">
    <source>
        <dbReference type="SAM" id="MobiDB-lite"/>
    </source>
</evidence>
<gene>
    <name evidence="2" type="ORF">CYMTET_6081</name>
</gene>
<dbReference type="AlphaFoldDB" id="A0AAE0GXV0"/>
<proteinExistence type="predicted"/>
<evidence type="ECO:0000313" key="3">
    <source>
        <dbReference type="Proteomes" id="UP001190700"/>
    </source>
</evidence>
<sequence length="370" mass="40921">MTSLEAHESRRWGNQNKHKHNTTTRPQYTNAQVVGQWLICRDIQSIPGFEMTSVSISKTRTAGSLPVRCQNTRTQQTRPTSVRASPGGESKSWTPVEDETCRRSALFAAVSLCAGAILPQSAVASSVAERSSLVVDIEQGLRRPLEELRELEKEEAKVREEDPLLLQTVAVSEAFAFVGALVGGLAARQRGIALAEREVVLKETVDKLRKVNQEVELERRMFARQVAQTRVETQKETQEEMASDCVIPAEPEGAEYSEVRRILKAGRQALSDGNAMEAHAHFTKAYQQASASDGDPEQAWKASRGLAATAQLTGNLAQAVKHMELCLERSVTESERCHAYGVLADLHTELDDLDQAGKFYDLYLDAIHHD</sequence>
<feature type="region of interest" description="Disordered" evidence="1">
    <location>
        <begin position="1"/>
        <end position="26"/>
    </location>
</feature>
<dbReference type="Gene3D" id="1.25.40.10">
    <property type="entry name" value="Tetratricopeptide repeat domain"/>
    <property type="match status" value="1"/>
</dbReference>
<dbReference type="SUPFAM" id="SSF48452">
    <property type="entry name" value="TPR-like"/>
    <property type="match status" value="1"/>
</dbReference>
<reference evidence="2 3" key="1">
    <citation type="journal article" date="2015" name="Genome Biol. Evol.">
        <title>Comparative Genomics of a Bacterivorous Green Alga Reveals Evolutionary Causalities and Consequences of Phago-Mixotrophic Mode of Nutrition.</title>
        <authorList>
            <person name="Burns J.A."/>
            <person name="Paasch A."/>
            <person name="Narechania A."/>
            <person name="Kim E."/>
        </authorList>
    </citation>
    <scope>NUCLEOTIDE SEQUENCE [LARGE SCALE GENOMIC DNA]</scope>
    <source>
        <strain evidence="2 3">PLY_AMNH</strain>
    </source>
</reference>
<dbReference type="GO" id="GO:0015995">
    <property type="term" value="P:chlorophyll biosynthetic process"/>
    <property type="evidence" value="ECO:0007669"/>
    <property type="project" value="InterPro"/>
</dbReference>